<feature type="chain" id="PRO_5031608029" description="Carboxylic ester hydrolase" evidence="5">
    <location>
        <begin position="22"/>
        <end position="558"/>
    </location>
</feature>
<evidence type="ECO:0000313" key="8">
    <source>
        <dbReference type="Proteomes" id="UP000441399"/>
    </source>
</evidence>
<feature type="signal peptide" evidence="5">
    <location>
        <begin position="1"/>
        <end position="21"/>
    </location>
</feature>
<dbReference type="GO" id="GO:0003990">
    <property type="term" value="F:acetylcholinesterase activity"/>
    <property type="evidence" value="ECO:0007669"/>
    <property type="project" value="TreeGrafter"/>
</dbReference>
<dbReference type="GO" id="GO:0005886">
    <property type="term" value="C:plasma membrane"/>
    <property type="evidence" value="ECO:0007669"/>
    <property type="project" value="TreeGrafter"/>
</dbReference>
<evidence type="ECO:0000256" key="2">
    <source>
        <dbReference type="ARBA" id="ARBA00022801"/>
    </source>
</evidence>
<dbReference type="PANTHER" id="PTHR43918">
    <property type="entry name" value="ACETYLCHOLINESTERASE"/>
    <property type="match status" value="1"/>
</dbReference>
<gene>
    <name evidence="7" type="primary">pnbA</name>
    <name evidence="7" type="ORF">OPDIPICF_00376</name>
</gene>
<evidence type="ECO:0000256" key="4">
    <source>
        <dbReference type="PIRSR" id="PIRSR600997-1"/>
    </source>
</evidence>
<dbReference type="PROSITE" id="PS51257">
    <property type="entry name" value="PROKAR_LIPOPROTEIN"/>
    <property type="match status" value="1"/>
</dbReference>
<dbReference type="OrthoDB" id="9775851at2"/>
<dbReference type="InterPro" id="IPR029058">
    <property type="entry name" value="AB_hydrolase_fold"/>
</dbReference>
<feature type="domain" description="Carboxylesterase type B" evidence="6">
    <location>
        <begin position="36"/>
        <end position="548"/>
    </location>
</feature>
<evidence type="ECO:0000256" key="5">
    <source>
        <dbReference type="RuleBase" id="RU361235"/>
    </source>
</evidence>
<dbReference type="PROSITE" id="PS00941">
    <property type="entry name" value="CARBOXYLESTERASE_B_2"/>
    <property type="match status" value="1"/>
</dbReference>
<dbReference type="PROSITE" id="PS00122">
    <property type="entry name" value="CARBOXYLESTERASE_B_1"/>
    <property type="match status" value="1"/>
</dbReference>
<dbReference type="InterPro" id="IPR000997">
    <property type="entry name" value="Cholinesterase"/>
</dbReference>
<keyword evidence="5" id="KW-0732">Signal</keyword>
<dbReference type="AlphaFoldDB" id="A0A5S9N2I5"/>
<dbReference type="InterPro" id="IPR050654">
    <property type="entry name" value="AChE-related_enzymes"/>
</dbReference>
<dbReference type="PRINTS" id="PR00878">
    <property type="entry name" value="CHOLNESTRASE"/>
</dbReference>
<dbReference type="EMBL" id="CACSIO010000001">
    <property type="protein sequence ID" value="CAA0082091.1"/>
    <property type="molecule type" value="Genomic_DNA"/>
</dbReference>
<organism evidence="7 8">
    <name type="scientific">BD1-7 clade bacterium</name>
    <dbReference type="NCBI Taxonomy" id="2029982"/>
    <lineage>
        <taxon>Bacteria</taxon>
        <taxon>Pseudomonadati</taxon>
        <taxon>Pseudomonadota</taxon>
        <taxon>Gammaproteobacteria</taxon>
        <taxon>Cellvibrionales</taxon>
        <taxon>Spongiibacteraceae</taxon>
        <taxon>BD1-7 clade</taxon>
    </lineage>
</organism>
<comment type="similarity">
    <text evidence="1 5">Belongs to the type-B carboxylesterase/lipase family.</text>
</comment>
<dbReference type="Gene3D" id="3.40.50.1820">
    <property type="entry name" value="alpha/beta hydrolase"/>
    <property type="match status" value="1"/>
</dbReference>
<dbReference type="SUPFAM" id="SSF53474">
    <property type="entry name" value="alpha/beta-Hydrolases"/>
    <property type="match status" value="1"/>
</dbReference>
<sequence length="558" mass="60797">MSVFSRQSALLISLFMLSLLSGCNTDFNFCIVDCKRVVSTSYGDVQGKSNSVVSTWYDIPYAAAPADDNRWRAPQPPAPWQGVLETKYRLRGCQQWAVPTALLDRFTDEDCLTVNVWAPDKPGDHPVMVWFFGGGLLLGSANEPQYMGHKLAKSQDVVVVTVNYRLGPMGFLSLPGLTQEQGQSGNYGFLDQVAALQWVNDEIAAFGGDPDRITLFGESAGGLSVCMHLASPLSRELFDNAIVASGPCGEWMTLNQADADARGAAFAASMGCDQTDAADQLACMRGLSGAQLKDKMKIQTNELFRVDGEDWPFFPYITQDNLFVTDTFENMIATNDALIDSGSLTPQSVILGTVKDEGSLFEALRDHPSAANYSSYLTQRYSELDASDITDVANLYPVQDFFNVGHAVSQIAGDRSIICPTVKTANTLAGAGYPTYHYEFAEYSESVLRKITLAQQGTNPPPLGVFHSGEIGFLFGVLGPTSQLDTDTQKAVSASIQGYMGALAHTGDPNHSDGVAWPQYDNANKAYLVWADGFNTANALRESYCNYWITEDFFEDSL</sequence>
<proteinExistence type="inferred from homology"/>
<feature type="active site" description="Charge relay system" evidence="4">
    <location>
        <position position="467"/>
    </location>
</feature>
<accession>A0A5S9N2I5</accession>
<dbReference type="GO" id="GO:0006581">
    <property type="term" value="P:acetylcholine catabolic process"/>
    <property type="evidence" value="ECO:0007669"/>
    <property type="project" value="TreeGrafter"/>
</dbReference>
<evidence type="ECO:0000259" key="6">
    <source>
        <dbReference type="Pfam" id="PF00135"/>
    </source>
</evidence>
<dbReference type="InterPro" id="IPR019819">
    <property type="entry name" value="Carboxylesterase_B_CS"/>
</dbReference>
<dbReference type="InterPro" id="IPR002018">
    <property type="entry name" value="CarbesteraseB"/>
</dbReference>
<name>A0A5S9N2I5_9GAMM</name>
<protein>
    <recommendedName>
        <fullName evidence="5">Carboxylic ester hydrolase</fullName>
        <ecNumber evidence="5">3.1.1.-</ecNumber>
    </recommendedName>
</protein>
<dbReference type="Pfam" id="PF00135">
    <property type="entry name" value="COesterase"/>
    <property type="match status" value="1"/>
</dbReference>
<reference evidence="7 8" key="1">
    <citation type="submission" date="2019-11" db="EMBL/GenBank/DDBJ databases">
        <authorList>
            <person name="Holert J."/>
        </authorList>
    </citation>
    <scope>NUCLEOTIDE SEQUENCE [LARGE SCALE GENOMIC DNA]</scope>
    <source>
        <strain evidence="7">SB11_3</strain>
    </source>
</reference>
<dbReference type="GO" id="GO:0005615">
    <property type="term" value="C:extracellular space"/>
    <property type="evidence" value="ECO:0007669"/>
    <property type="project" value="TreeGrafter"/>
</dbReference>
<evidence type="ECO:0000256" key="3">
    <source>
        <dbReference type="ARBA" id="ARBA00023157"/>
    </source>
</evidence>
<dbReference type="InterPro" id="IPR019826">
    <property type="entry name" value="Carboxylesterase_B_AS"/>
</dbReference>
<dbReference type="GO" id="GO:0019695">
    <property type="term" value="P:choline metabolic process"/>
    <property type="evidence" value="ECO:0007669"/>
    <property type="project" value="TreeGrafter"/>
</dbReference>
<dbReference type="EC" id="3.1.1.-" evidence="5"/>
<keyword evidence="2 5" id="KW-0378">Hydrolase</keyword>
<keyword evidence="8" id="KW-1185">Reference proteome</keyword>
<keyword evidence="3" id="KW-1015">Disulfide bond</keyword>
<dbReference type="Proteomes" id="UP000441399">
    <property type="component" value="Unassembled WGS sequence"/>
</dbReference>
<feature type="active site" description="Acyl-ester intermediate" evidence="4">
    <location>
        <position position="219"/>
    </location>
</feature>
<evidence type="ECO:0000313" key="7">
    <source>
        <dbReference type="EMBL" id="CAA0082091.1"/>
    </source>
</evidence>
<evidence type="ECO:0000256" key="1">
    <source>
        <dbReference type="ARBA" id="ARBA00005964"/>
    </source>
</evidence>
<feature type="active site" description="Charge relay system" evidence="4">
    <location>
        <position position="357"/>
    </location>
</feature>
<dbReference type="PANTHER" id="PTHR43918:SF12">
    <property type="entry name" value="ACETYLCHOLINESTERASE 1"/>
    <property type="match status" value="1"/>
</dbReference>